<accession>A0AB34GUQ0</accession>
<proteinExistence type="predicted"/>
<evidence type="ECO:0000313" key="3">
    <source>
        <dbReference type="Proteomes" id="UP001159641"/>
    </source>
</evidence>
<reference evidence="2 3" key="1">
    <citation type="submission" date="2022-11" db="EMBL/GenBank/DDBJ databases">
        <title>Whole genome sequence of Eschrichtius robustus ER-17-0199.</title>
        <authorList>
            <person name="Bruniche-Olsen A."/>
            <person name="Black A.N."/>
            <person name="Fields C.J."/>
            <person name="Walden K."/>
            <person name="Dewoody J.A."/>
        </authorList>
    </citation>
    <scope>NUCLEOTIDE SEQUENCE [LARGE SCALE GENOMIC DNA]</scope>
    <source>
        <strain evidence="2">ER-17-0199</strain>
        <tissue evidence="2">Blubber</tissue>
    </source>
</reference>
<evidence type="ECO:0000313" key="2">
    <source>
        <dbReference type="EMBL" id="KAJ8784196.1"/>
    </source>
</evidence>
<dbReference type="EMBL" id="JAIQCJ010002068">
    <property type="protein sequence ID" value="KAJ8784196.1"/>
    <property type="molecule type" value="Genomic_DNA"/>
</dbReference>
<dbReference type="Proteomes" id="UP001159641">
    <property type="component" value="Unassembled WGS sequence"/>
</dbReference>
<feature type="compositionally biased region" description="Low complexity" evidence="1">
    <location>
        <begin position="1"/>
        <end position="13"/>
    </location>
</feature>
<gene>
    <name evidence="2" type="ORF">J1605_008526</name>
</gene>
<protein>
    <submittedName>
        <fullName evidence="2">Uncharacterized protein</fullName>
    </submittedName>
</protein>
<dbReference type="AlphaFoldDB" id="A0AB34GUQ0"/>
<feature type="compositionally biased region" description="Basic residues" evidence="1">
    <location>
        <begin position="79"/>
        <end position="94"/>
    </location>
</feature>
<comment type="caution">
    <text evidence="2">The sequence shown here is derived from an EMBL/GenBank/DDBJ whole genome shotgun (WGS) entry which is preliminary data.</text>
</comment>
<organism evidence="2 3">
    <name type="scientific">Eschrichtius robustus</name>
    <name type="common">California gray whale</name>
    <name type="synonym">Eschrichtius gibbosus</name>
    <dbReference type="NCBI Taxonomy" id="9764"/>
    <lineage>
        <taxon>Eukaryota</taxon>
        <taxon>Metazoa</taxon>
        <taxon>Chordata</taxon>
        <taxon>Craniata</taxon>
        <taxon>Vertebrata</taxon>
        <taxon>Euteleostomi</taxon>
        <taxon>Mammalia</taxon>
        <taxon>Eutheria</taxon>
        <taxon>Laurasiatheria</taxon>
        <taxon>Artiodactyla</taxon>
        <taxon>Whippomorpha</taxon>
        <taxon>Cetacea</taxon>
        <taxon>Mysticeti</taxon>
        <taxon>Eschrichtiidae</taxon>
        <taxon>Eschrichtius</taxon>
    </lineage>
</organism>
<feature type="region of interest" description="Disordered" evidence="1">
    <location>
        <begin position="148"/>
        <end position="218"/>
    </location>
</feature>
<sequence>MNPFGRGLPPIGLRGRRKGGVGPGRPQIAPQADPAATRPPRSQGPSPLRHRGDPGFPGCSPKPPPRGPYVDDALARASPRAHRAQSRPCRRLRRTAPSSGRTLLRQKNFSAWSGGNGNRPKKETKTPPSHTCWLPRLYLHSRSPLVTPGAVHRAEGGRGEAAPKRLRTYGGRKGPEAAQPVTAASLTVSPRGREDRVRSGGRRAPSRARQKVDAAGSD</sequence>
<name>A0AB34GUQ0_ESCRO</name>
<feature type="compositionally biased region" description="Basic residues" evidence="1">
    <location>
        <begin position="199"/>
        <end position="209"/>
    </location>
</feature>
<evidence type="ECO:0000256" key="1">
    <source>
        <dbReference type="SAM" id="MobiDB-lite"/>
    </source>
</evidence>
<feature type="compositionally biased region" description="Basic and acidic residues" evidence="1">
    <location>
        <begin position="152"/>
        <end position="163"/>
    </location>
</feature>
<feature type="compositionally biased region" description="Polar residues" evidence="1">
    <location>
        <begin position="96"/>
        <end position="113"/>
    </location>
</feature>
<keyword evidence="3" id="KW-1185">Reference proteome</keyword>
<feature type="region of interest" description="Disordered" evidence="1">
    <location>
        <begin position="1"/>
        <end position="130"/>
    </location>
</feature>